<keyword evidence="7" id="KW-0234">DNA repair</keyword>
<dbReference type="InterPro" id="IPR014001">
    <property type="entry name" value="Helicase_ATP-bd"/>
</dbReference>
<dbReference type="SMART" id="SM00490">
    <property type="entry name" value="HELICc"/>
    <property type="match status" value="1"/>
</dbReference>
<evidence type="ECO:0000259" key="10">
    <source>
        <dbReference type="PROSITE" id="PS51194"/>
    </source>
</evidence>
<dbReference type="InterPro" id="IPR011545">
    <property type="entry name" value="DEAD/DEAH_box_helicase_dom"/>
</dbReference>
<evidence type="ECO:0000259" key="9">
    <source>
        <dbReference type="PROSITE" id="PS51192"/>
    </source>
</evidence>
<proteinExistence type="predicted"/>
<dbReference type="InterPro" id="IPR012340">
    <property type="entry name" value="NA-bd_OB-fold"/>
</dbReference>
<keyword evidence="4 11" id="KW-0347">Helicase</keyword>
<evidence type="ECO:0000256" key="4">
    <source>
        <dbReference type="ARBA" id="ARBA00022806"/>
    </source>
</evidence>
<dbReference type="SUPFAM" id="SSF52540">
    <property type="entry name" value="P-loop containing nucleoside triphosphate hydrolases"/>
    <property type="match status" value="2"/>
</dbReference>
<keyword evidence="12" id="KW-1185">Reference proteome</keyword>
<keyword evidence="1" id="KW-0547">Nucleotide-binding</keyword>
<evidence type="ECO:0000256" key="5">
    <source>
        <dbReference type="ARBA" id="ARBA00022840"/>
    </source>
</evidence>
<dbReference type="GO" id="GO:0016787">
    <property type="term" value="F:hydrolase activity"/>
    <property type="evidence" value="ECO:0007669"/>
    <property type="project" value="UniProtKB-KW"/>
</dbReference>
<dbReference type="KEGG" id="tfa:BW733_14290"/>
<dbReference type="GO" id="GO:0003677">
    <property type="term" value="F:DNA binding"/>
    <property type="evidence" value="ECO:0007669"/>
    <property type="project" value="UniProtKB-KW"/>
</dbReference>
<dbReference type="GO" id="GO:0003678">
    <property type="term" value="F:DNA helicase activity"/>
    <property type="evidence" value="ECO:0007669"/>
    <property type="project" value="TreeGrafter"/>
</dbReference>
<dbReference type="Pfam" id="PF17191">
    <property type="entry name" value="RecG_wedge"/>
    <property type="match status" value="1"/>
</dbReference>
<dbReference type="CDD" id="cd17992">
    <property type="entry name" value="DEXHc_RecG"/>
    <property type="match status" value="1"/>
</dbReference>
<dbReference type="InterPro" id="IPR045562">
    <property type="entry name" value="RecG_dom3_C"/>
</dbReference>
<dbReference type="Gene3D" id="3.40.50.300">
    <property type="entry name" value="P-loop containing nucleotide triphosphate hydrolases"/>
    <property type="match status" value="2"/>
</dbReference>
<feature type="domain" description="Helicase C-terminal" evidence="10">
    <location>
        <begin position="493"/>
        <end position="663"/>
    </location>
</feature>
<dbReference type="CDD" id="cd04488">
    <property type="entry name" value="RecG_wedge_OBF"/>
    <property type="match status" value="1"/>
</dbReference>
<gene>
    <name evidence="11" type="ORF">BW733_14290</name>
</gene>
<dbReference type="Proteomes" id="UP000188235">
    <property type="component" value="Chromosome"/>
</dbReference>
<name>A0A1Q2D085_9ACTN</name>
<dbReference type="SUPFAM" id="SSF50249">
    <property type="entry name" value="Nucleic acid-binding proteins"/>
    <property type="match status" value="1"/>
</dbReference>
<dbReference type="RefSeq" id="WP_077351472.1">
    <property type="nucleotide sequence ID" value="NZ_CP019607.1"/>
</dbReference>
<evidence type="ECO:0000256" key="3">
    <source>
        <dbReference type="ARBA" id="ARBA00022801"/>
    </source>
</evidence>
<dbReference type="GO" id="GO:0006281">
    <property type="term" value="P:DNA repair"/>
    <property type="evidence" value="ECO:0007669"/>
    <property type="project" value="UniProtKB-KW"/>
</dbReference>
<dbReference type="SMART" id="SM00487">
    <property type="entry name" value="DEXDc"/>
    <property type="match status" value="1"/>
</dbReference>
<evidence type="ECO:0000313" key="11">
    <source>
        <dbReference type="EMBL" id="AQP51820.1"/>
    </source>
</evidence>
<keyword evidence="6" id="KW-0238">DNA-binding</keyword>
<reference evidence="11 12" key="1">
    <citation type="journal article" date="2008" name="Int. J. Syst. Evol. Microbiol.">
        <title>Tessaracoccus flavescens sp. nov., isolated from marine sediment.</title>
        <authorList>
            <person name="Lee D.W."/>
            <person name="Lee S.D."/>
        </authorList>
    </citation>
    <scope>NUCLEOTIDE SEQUENCE [LARGE SCALE GENOMIC DNA]</scope>
    <source>
        <strain evidence="11 12">SST-39T</strain>
    </source>
</reference>
<dbReference type="InterPro" id="IPR027417">
    <property type="entry name" value="P-loop_NTPase"/>
</dbReference>
<dbReference type="PANTHER" id="PTHR47964:SF1">
    <property type="entry name" value="ATP-DEPENDENT DNA HELICASE HOMOLOG RECG, CHLOROPLASTIC"/>
    <property type="match status" value="1"/>
</dbReference>
<dbReference type="InterPro" id="IPR001650">
    <property type="entry name" value="Helicase_C-like"/>
</dbReference>
<keyword evidence="3" id="KW-0378">Hydrolase</keyword>
<dbReference type="Pfam" id="PF00270">
    <property type="entry name" value="DEAD"/>
    <property type="match status" value="1"/>
</dbReference>
<feature type="domain" description="Helicase ATP-binding" evidence="9">
    <location>
        <begin position="297"/>
        <end position="470"/>
    </location>
</feature>
<keyword evidence="2" id="KW-0227">DNA damage</keyword>
<dbReference type="GO" id="GO:0005524">
    <property type="term" value="F:ATP binding"/>
    <property type="evidence" value="ECO:0007669"/>
    <property type="project" value="UniProtKB-KW"/>
</dbReference>
<dbReference type="STRING" id="399497.BW733_14290"/>
<accession>A0A1Q2D085</accession>
<dbReference type="OrthoDB" id="9804325at2"/>
<dbReference type="PROSITE" id="PS51194">
    <property type="entry name" value="HELICASE_CTER"/>
    <property type="match status" value="1"/>
</dbReference>
<evidence type="ECO:0000256" key="8">
    <source>
        <dbReference type="ARBA" id="ARBA00049819"/>
    </source>
</evidence>
<dbReference type="InterPro" id="IPR033454">
    <property type="entry name" value="RecG_wedge"/>
</dbReference>
<evidence type="ECO:0000256" key="6">
    <source>
        <dbReference type="ARBA" id="ARBA00023125"/>
    </source>
</evidence>
<dbReference type="PROSITE" id="PS51192">
    <property type="entry name" value="HELICASE_ATP_BIND_1"/>
    <property type="match status" value="1"/>
</dbReference>
<dbReference type="PANTHER" id="PTHR47964">
    <property type="entry name" value="ATP-DEPENDENT DNA HELICASE HOMOLOG RECG, CHLOROPLASTIC"/>
    <property type="match status" value="1"/>
</dbReference>
<dbReference type="AlphaFoldDB" id="A0A1Q2D085"/>
<evidence type="ECO:0000256" key="7">
    <source>
        <dbReference type="ARBA" id="ARBA00023204"/>
    </source>
</evidence>
<dbReference type="Pfam" id="PF00271">
    <property type="entry name" value="Helicase_C"/>
    <property type="match status" value="1"/>
</dbReference>
<dbReference type="EMBL" id="CP019607">
    <property type="protein sequence ID" value="AQP51820.1"/>
    <property type="molecule type" value="Genomic_DNA"/>
</dbReference>
<dbReference type="InterPro" id="IPR047112">
    <property type="entry name" value="RecG/Mfd"/>
</dbReference>
<sequence length="734" mass="78989">MATWRTPIYRELSRRLADVVGGKTAGEFAKLGINTVDDLVRHVPRRYIAGTEMTSFAQLQVGEDVAVIAQVVRSEIKHSRGTGRVQATLTDGSDYLSLSFFSKRNHVLEYWAKQLAPGSRGIFVGKVGVFNGQLQLTHPDYVILDGARVTGGKNASAREAMERQVQRATLVGLYPASSKLPTWVIAESIEMVLPTLRGDTLPDWIVERAGVLPFEPALTAVHEPTSVDQARIGVDRLRFDEAFGIQLAMATRRRELASQKATPRPRRSGGILEAFDERLPFTLTAGQQEVGETIFAELAGSSPMNRLLQGEVGSGKTIVALRAMLDVVDAGGQAVLLAPTEVLAKQHYNTITRMLGDLGEGRQLGAHPDATGVVLLTGSRATAAKREALNDIVTGDAGIVIGTHALLSDPVTFFDLGLVVIDEQHRFGVEQRAALSAKAENKPHTLVMTATPIPRSIAMTVFGDLEVSELRERPAGRQAVQTVFVNTVAHPTWVDRAWQRIREEVADGRQAFVVCPAISASQVEAGIETDGERQLAAVEDLAPQLASGALKGLRIGIVHGKQNVAERDETMAAFAAGKLDVLVATTVIEVGVDVPNASVMVVMDADRFGLSQLHQLRGRIGRGGHAGLCLLLAPVTENLDAETRLSAMASTDDGFELAELDLTIRREGDVLGANQSGRGTLKLLRALTDADVIRQAKVLADEVLDDARAADDPLLADLMTKAEDLAAGEWMEKS</sequence>
<dbReference type="Pfam" id="PF19833">
    <property type="entry name" value="RecG_dom3_C"/>
    <property type="match status" value="1"/>
</dbReference>
<dbReference type="Gene3D" id="2.40.50.140">
    <property type="entry name" value="Nucleic acid-binding proteins"/>
    <property type="match status" value="1"/>
</dbReference>
<protein>
    <recommendedName>
        <fullName evidence="8">Probable DNA 3'-5' helicase RecG</fullName>
    </recommendedName>
</protein>
<organism evidence="11 12">
    <name type="scientific">Tessaracoccus flavescens</name>
    <dbReference type="NCBI Taxonomy" id="399497"/>
    <lineage>
        <taxon>Bacteria</taxon>
        <taxon>Bacillati</taxon>
        <taxon>Actinomycetota</taxon>
        <taxon>Actinomycetes</taxon>
        <taxon>Propionibacteriales</taxon>
        <taxon>Propionibacteriaceae</taxon>
        <taxon>Tessaracoccus</taxon>
    </lineage>
</organism>
<evidence type="ECO:0000313" key="12">
    <source>
        <dbReference type="Proteomes" id="UP000188235"/>
    </source>
</evidence>
<keyword evidence="5" id="KW-0067">ATP-binding</keyword>
<evidence type="ECO:0000256" key="2">
    <source>
        <dbReference type="ARBA" id="ARBA00022763"/>
    </source>
</evidence>
<evidence type="ECO:0000256" key="1">
    <source>
        <dbReference type="ARBA" id="ARBA00022741"/>
    </source>
</evidence>